<evidence type="ECO:0000256" key="1">
    <source>
        <dbReference type="ARBA" id="ARBA00022690"/>
    </source>
</evidence>
<dbReference type="InterPro" id="IPR002350">
    <property type="entry name" value="Kazal_dom"/>
</dbReference>
<dbReference type="SMR" id="K3XAT8"/>
<evidence type="ECO:0000313" key="6">
    <source>
        <dbReference type="EnsemblProtists" id="PYU1_T014337"/>
    </source>
</evidence>
<evidence type="ECO:0000256" key="4">
    <source>
        <dbReference type="SAM" id="SignalP"/>
    </source>
</evidence>
<feature type="domain" description="Kazal-like" evidence="5">
    <location>
        <begin position="88"/>
        <end position="140"/>
    </location>
</feature>
<dbReference type="EnsemblProtists" id="PYU1_T014337">
    <property type="protein sequence ID" value="PYU1_T014337"/>
    <property type="gene ID" value="PYU1_G014307"/>
</dbReference>
<evidence type="ECO:0000259" key="5">
    <source>
        <dbReference type="PROSITE" id="PS51465"/>
    </source>
</evidence>
<dbReference type="EMBL" id="GL376566">
    <property type="status" value="NOT_ANNOTATED_CDS"/>
    <property type="molecule type" value="Genomic_DNA"/>
</dbReference>
<dbReference type="SMART" id="SM00280">
    <property type="entry name" value="KAZAL"/>
    <property type="match status" value="2"/>
</dbReference>
<reference evidence="7" key="1">
    <citation type="journal article" date="2010" name="Genome Biol.">
        <title>Genome sequence of the necrotrophic plant pathogen Pythium ultimum reveals original pathogenicity mechanisms and effector repertoire.</title>
        <authorList>
            <person name="Levesque C.A."/>
            <person name="Brouwer H."/>
            <person name="Cano L."/>
            <person name="Hamilton J.P."/>
            <person name="Holt C."/>
            <person name="Huitema E."/>
            <person name="Raffaele S."/>
            <person name="Robideau G.P."/>
            <person name="Thines M."/>
            <person name="Win J."/>
            <person name="Zerillo M.M."/>
            <person name="Beakes G.W."/>
            <person name="Boore J.L."/>
            <person name="Busam D."/>
            <person name="Dumas B."/>
            <person name="Ferriera S."/>
            <person name="Fuerstenberg S.I."/>
            <person name="Gachon C.M."/>
            <person name="Gaulin E."/>
            <person name="Govers F."/>
            <person name="Grenville-Briggs L."/>
            <person name="Horner N."/>
            <person name="Hostetler J."/>
            <person name="Jiang R.H."/>
            <person name="Johnson J."/>
            <person name="Krajaejun T."/>
            <person name="Lin H."/>
            <person name="Meijer H.J."/>
            <person name="Moore B."/>
            <person name="Morris P."/>
            <person name="Phuntmart V."/>
            <person name="Puiu D."/>
            <person name="Shetty J."/>
            <person name="Stajich J.E."/>
            <person name="Tripathy S."/>
            <person name="Wawra S."/>
            <person name="van West P."/>
            <person name="Whitty B.R."/>
            <person name="Coutinho P.M."/>
            <person name="Henrissat B."/>
            <person name="Martin F."/>
            <person name="Thomas P.D."/>
            <person name="Tyler B.M."/>
            <person name="De Vries R.P."/>
            <person name="Kamoun S."/>
            <person name="Yandell M."/>
            <person name="Tisserat N."/>
            <person name="Buell C.R."/>
        </authorList>
    </citation>
    <scope>NUCLEOTIDE SEQUENCE</scope>
    <source>
        <strain evidence="7">DAOM:BR144</strain>
    </source>
</reference>
<accession>K3XAT8</accession>
<feature type="chain" id="PRO_5003873055" description="Kazal-like domain-containing protein" evidence="4">
    <location>
        <begin position="24"/>
        <end position="153"/>
    </location>
</feature>
<protein>
    <recommendedName>
        <fullName evidence="5">Kazal-like domain-containing protein</fullName>
    </recommendedName>
</protein>
<dbReference type="OMA" id="FIFAPVC"/>
<dbReference type="PANTHER" id="PTHR10913">
    <property type="entry name" value="FOLLISTATIN-RELATED"/>
    <property type="match status" value="1"/>
</dbReference>
<reference evidence="6" key="3">
    <citation type="submission" date="2015-02" db="UniProtKB">
        <authorList>
            <consortium name="EnsemblProtists"/>
        </authorList>
    </citation>
    <scope>IDENTIFICATION</scope>
    <source>
        <strain evidence="6">DAOM BR144</strain>
    </source>
</reference>
<dbReference type="eggNOG" id="KOG3649">
    <property type="taxonomic scope" value="Eukaryota"/>
</dbReference>
<evidence type="ECO:0000256" key="2">
    <source>
        <dbReference type="ARBA" id="ARBA00022900"/>
    </source>
</evidence>
<name>K3XAT8_GLOUD</name>
<dbReference type="PANTHER" id="PTHR10913:SF45">
    <property type="entry name" value="FOLLISTATIN, ISOFORM A-RELATED"/>
    <property type="match status" value="1"/>
</dbReference>
<dbReference type="Proteomes" id="UP000019132">
    <property type="component" value="Unassembled WGS sequence"/>
</dbReference>
<dbReference type="CDD" id="cd00104">
    <property type="entry name" value="KAZAL_FS"/>
    <property type="match status" value="2"/>
</dbReference>
<reference evidence="7" key="2">
    <citation type="submission" date="2010-04" db="EMBL/GenBank/DDBJ databases">
        <authorList>
            <person name="Buell R."/>
            <person name="Hamilton J."/>
            <person name="Hostetler J."/>
        </authorList>
    </citation>
    <scope>NUCLEOTIDE SEQUENCE [LARGE SCALE GENOMIC DNA]</scope>
    <source>
        <strain evidence="7">DAOM:BR144</strain>
    </source>
</reference>
<keyword evidence="2" id="KW-0722">Serine protease inhibitor</keyword>
<dbReference type="VEuPathDB" id="FungiDB:PYU1_G014307"/>
<keyword evidence="1" id="KW-0646">Protease inhibitor</keyword>
<organism evidence="6 7">
    <name type="scientific">Globisporangium ultimum (strain ATCC 200006 / CBS 805.95 / DAOM BR144)</name>
    <name type="common">Pythium ultimum</name>
    <dbReference type="NCBI Taxonomy" id="431595"/>
    <lineage>
        <taxon>Eukaryota</taxon>
        <taxon>Sar</taxon>
        <taxon>Stramenopiles</taxon>
        <taxon>Oomycota</taxon>
        <taxon>Peronosporomycetes</taxon>
        <taxon>Pythiales</taxon>
        <taxon>Pythiaceae</taxon>
        <taxon>Globisporangium</taxon>
    </lineage>
</organism>
<dbReference type="InParanoid" id="K3XAT8"/>
<keyword evidence="3" id="KW-1015">Disulfide bond</keyword>
<dbReference type="PROSITE" id="PS51465">
    <property type="entry name" value="KAZAL_2"/>
    <property type="match status" value="2"/>
</dbReference>
<dbReference type="SUPFAM" id="SSF100895">
    <property type="entry name" value="Kazal-type serine protease inhibitors"/>
    <property type="match status" value="2"/>
</dbReference>
<dbReference type="InterPro" id="IPR036058">
    <property type="entry name" value="Kazal_dom_sf"/>
</dbReference>
<sequence>MRAIVLVTIFIAVLQLSNLFVQAAKPANRAPSKCDRTCEVTDAAVCGNDDVTYANYCFFSVAACKNKTLALAYTSPCVTSDTANDAAVFSTKTCDRFCTLEYEPVCGSDGVTYGNACAFDEANCRAGGGLAVKAVGTCPTPRCIGAGCLTSQA</sequence>
<keyword evidence="4" id="KW-0732">Signal</keyword>
<evidence type="ECO:0000313" key="7">
    <source>
        <dbReference type="Proteomes" id="UP000019132"/>
    </source>
</evidence>
<dbReference type="Pfam" id="PF07648">
    <property type="entry name" value="Kazal_2"/>
    <property type="match status" value="2"/>
</dbReference>
<feature type="signal peptide" evidence="4">
    <location>
        <begin position="1"/>
        <end position="23"/>
    </location>
</feature>
<proteinExistence type="predicted"/>
<dbReference type="STRING" id="431595.K3XAT8"/>
<feature type="domain" description="Kazal-like" evidence="5">
    <location>
        <begin position="28"/>
        <end position="79"/>
    </location>
</feature>
<evidence type="ECO:0000256" key="3">
    <source>
        <dbReference type="ARBA" id="ARBA00023157"/>
    </source>
</evidence>
<dbReference type="InterPro" id="IPR050653">
    <property type="entry name" value="Prot_Inhib_GrowthFact_Antg"/>
</dbReference>
<dbReference type="GO" id="GO:0005576">
    <property type="term" value="C:extracellular region"/>
    <property type="evidence" value="ECO:0007669"/>
    <property type="project" value="TreeGrafter"/>
</dbReference>
<dbReference type="AlphaFoldDB" id="K3XAT8"/>
<dbReference type="Gene3D" id="3.30.60.30">
    <property type="match status" value="2"/>
</dbReference>
<keyword evidence="7" id="KW-1185">Reference proteome</keyword>
<dbReference type="HOGENOM" id="CLU_1715096_0_0_1"/>